<reference evidence="1" key="1">
    <citation type="submission" date="2023-04" db="EMBL/GenBank/DDBJ databases">
        <title>A chromosome-level genome assembly of the parasitoid wasp Eretmocerus hayati.</title>
        <authorList>
            <person name="Zhong Y."/>
            <person name="Liu S."/>
            <person name="Liu Y."/>
        </authorList>
    </citation>
    <scope>NUCLEOTIDE SEQUENCE</scope>
    <source>
        <strain evidence="1">ZJU_SS_LIU_2023</strain>
    </source>
</reference>
<protein>
    <submittedName>
        <fullName evidence="1">Uncharacterized protein</fullName>
    </submittedName>
</protein>
<keyword evidence="2" id="KW-1185">Reference proteome</keyword>
<sequence>MSKQRLERRLKREALKGPSDNHFENESGVNHDHSYYLSSKEKHGAFDSTNDCLEMDLNESVGGESVLISGMDHSINSDQVFPCVSENLHFAHDASEESSDISAVLDGSDLTTGCTSAQESMTMDNSGVSDEQSSSYTGDCFPYLPQQDEMCCQNATATTDYVIQQGGE</sequence>
<name>A0ACC2NXP3_9HYME</name>
<evidence type="ECO:0000313" key="2">
    <source>
        <dbReference type="Proteomes" id="UP001239111"/>
    </source>
</evidence>
<dbReference type="Proteomes" id="UP001239111">
    <property type="component" value="Chromosome 2"/>
</dbReference>
<organism evidence="1 2">
    <name type="scientific">Eretmocerus hayati</name>
    <dbReference type="NCBI Taxonomy" id="131215"/>
    <lineage>
        <taxon>Eukaryota</taxon>
        <taxon>Metazoa</taxon>
        <taxon>Ecdysozoa</taxon>
        <taxon>Arthropoda</taxon>
        <taxon>Hexapoda</taxon>
        <taxon>Insecta</taxon>
        <taxon>Pterygota</taxon>
        <taxon>Neoptera</taxon>
        <taxon>Endopterygota</taxon>
        <taxon>Hymenoptera</taxon>
        <taxon>Apocrita</taxon>
        <taxon>Proctotrupomorpha</taxon>
        <taxon>Chalcidoidea</taxon>
        <taxon>Aphelinidae</taxon>
        <taxon>Aphelininae</taxon>
        <taxon>Eretmocerus</taxon>
    </lineage>
</organism>
<accession>A0ACC2NXP3</accession>
<gene>
    <name evidence="1" type="ORF">QAD02_011769</name>
</gene>
<comment type="caution">
    <text evidence="1">The sequence shown here is derived from an EMBL/GenBank/DDBJ whole genome shotgun (WGS) entry which is preliminary data.</text>
</comment>
<proteinExistence type="predicted"/>
<dbReference type="EMBL" id="CM056742">
    <property type="protein sequence ID" value="KAJ8675983.1"/>
    <property type="molecule type" value="Genomic_DNA"/>
</dbReference>
<evidence type="ECO:0000313" key="1">
    <source>
        <dbReference type="EMBL" id="KAJ8675983.1"/>
    </source>
</evidence>